<sequence length="633" mass="70576">MSGRPDDSPSACTSYHYYPLDATINEVRLLKLSRPSPAATWSGISLSLVTVPLHNAPAFSAISYVWGDPNSVQHKLLDGVSVLLLETAIEAVQHMFTASFLESEDLICFIWIDAVCINLSDRQERAQQVLLMSDVYSTAVQVLAFLGPSFDGDSEIMTGITAAANAIRQAAGSRARLDKLLDYDTALPVVDYLCDLPRASLAEFYSSSWFKRLWILQEAALAKTALAFYGEQSVTLTDAIIVARALVKVERHSGSFEINRDALSRGISRCKTLYNLRVWHACKLDLAHEGGCRKGLCYDGLPMTYLLEVTHSHANSEMRDKVYAVLGLAHASVSRELRPNYDLPLQIVYIQATRTAFSQDKSYEIMRWARTCGNRPDSWYRDNNWPTWLPLWQDAYDRLKNPSGLPWWTFRAARNDAPKFFETDLTDPILRCQGVFLNAVDQVSEILLEGTAEEDGDLAIKKLAIAIQYALPRARTALGIHSGQAPLMALAATLAAGALQPGAESHLLVEAEDDLAGTANRLAEMTSVSLTRNAEGTGAGQSVKYLYHFKFHSCFCKIFFTREGYMGLGSQHLQIGDLLFLPLGNSVPWILRKEDKHYLFMGVCYVHGIMHGELSDQINQDDTPYRSQWIDIR</sequence>
<dbReference type="GeneID" id="68287642"/>
<gene>
    <name evidence="2" type="ORF">CKM354_000206700</name>
</gene>
<evidence type="ECO:0000313" key="3">
    <source>
        <dbReference type="Proteomes" id="UP000825890"/>
    </source>
</evidence>
<evidence type="ECO:0000313" key="2">
    <source>
        <dbReference type="EMBL" id="GIZ38657.1"/>
    </source>
</evidence>
<dbReference type="Pfam" id="PF26639">
    <property type="entry name" value="Het-6_barrel"/>
    <property type="match status" value="1"/>
</dbReference>
<dbReference type="EMBL" id="BOLY01000001">
    <property type="protein sequence ID" value="GIZ38657.1"/>
    <property type="molecule type" value="Genomic_DNA"/>
</dbReference>
<reference evidence="2 3" key="1">
    <citation type="submission" date="2021-01" db="EMBL/GenBank/DDBJ databases">
        <title>Cercospora kikuchii MAFF 305040 whole genome shotgun sequence.</title>
        <authorList>
            <person name="Kashiwa T."/>
            <person name="Suzuki T."/>
        </authorList>
    </citation>
    <scope>NUCLEOTIDE SEQUENCE [LARGE SCALE GENOMIC DNA]</scope>
    <source>
        <strain evidence="2 3">MAFF 305040</strain>
    </source>
</reference>
<accession>A0A9P3FCF3</accession>
<organism evidence="2 3">
    <name type="scientific">Cercospora kikuchii</name>
    <dbReference type="NCBI Taxonomy" id="84275"/>
    <lineage>
        <taxon>Eukaryota</taxon>
        <taxon>Fungi</taxon>
        <taxon>Dikarya</taxon>
        <taxon>Ascomycota</taxon>
        <taxon>Pezizomycotina</taxon>
        <taxon>Dothideomycetes</taxon>
        <taxon>Dothideomycetidae</taxon>
        <taxon>Mycosphaerellales</taxon>
        <taxon>Mycosphaerellaceae</taxon>
        <taxon>Cercospora</taxon>
    </lineage>
</organism>
<comment type="caution">
    <text evidence="2">The sequence shown here is derived from an EMBL/GenBank/DDBJ whole genome shotgun (WGS) entry which is preliminary data.</text>
</comment>
<proteinExistence type="predicted"/>
<dbReference type="OrthoDB" id="3634498at2759"/>
<dbReference type="PANTHER" id="PTHR24148">
    <property type="entry name" value="ANKYRIN REPEAT DOMAIN-CONTAINING PROTEIN 39 HOMOLOG-RELATED"/>
    <property type="match status" value="1"/>
</dbReference>
<dbReference type="InterPro" id="IPR010730">
    <property type="entry name" value="HET"/>
</dbReference>
<evidence type="ECO:0000259" key="1">
    <source>
        <dbReference type="Pfam" id="PF06985"/>
    </source>
</evidence>
<dbReference type="RefSeq" id="XP_044653144.1">
    <property type="nucleotide sequence ID" value="XM_044797209.1"/>
</dbReference>
<protein>
    <recommendedName>
        <fullName evidence="1">Heterokaryon incompatibility domain-containing protein</fullName>
    </recommendedName>
</protein>
<keyword evidence="3" id="KW-1185">Reference proteome</keyword>
<dbReference type="Pfam" id="PF06985">
    <property type="entry name" value="HET"/>
    <property type="match status" value="1"/>
</dbReference>
<dbReference type="Proteomes" id="UP000825890">
    <property type="component" value="Unassembled WGS sequence"/>
</dbReference>
<dbReference type="InterPro" id="IPR052895">
    <property type="entry name" value="HetReg/Transcr_Mod"/>
</dbReference>
<dbReference type="AlphaFoldDB" id="A0A9P3FCF3"/>
<name>A0A9P3FCF3_9PEZI</name>
<feature type="domain" description="Heterokaryon incompatibility" evidence="1">
    <location>
        <begin position="59"/>
        <end position="218"/>
    </location>
</feature>
<dbReference type="PANTHER" id="PTHR24148:SF64">
    <property type="entry name" value="HETEROKARYON INCOMPATIBILITY DOMAIN-CONTAINING PROTEIN"/>
    <property type="match status" value="1"/>
</dbReference>